<gene>
    <name evidence="1" type="ORF">DAY08_23195</name>
</gene>
<dbReference type="AlphaFoldDB" id="A0A658B2X0"/>
<reference evidence="1 2" key="1">
    <citation type="submission" date="2018-04" db="EMBL/GenBank/DDBJ databases">
        <title>Whole genome sequencing of Salmonella enterica.</title>
        <authorList>
            <person name="Bell R."/>
        </authorList>
    </citation>
    <scope>NUCLEOTIDE SEQUENCE [LARGE SCALE GENOMIC DNA]</scope>
    <source>
        <strain evidence="1 2">CFSAN058504</strain>
    </source>
</reference>
<protein>
    <submittedName>
        <fullName evidence="1">Uncharacterized protein</fullName>
    </submittedName>
</protein>
<evidence type="ECO:0000313" key="1">
    <source>
        <dbReference type="EMBL" id="PUP30126.1"/>
    </source>
</evidence>
<organism evidence="1 2">
    <name type="scientific">Salmonella enterica I</name>
    <dbReference type="NCBI Taxonomy" id="59201"/>
    <lineage>
        <taxon>Bacteria</taxon>
        <taxon>Pseudomonadati</taxon>
        <taxon>Pseudomonadota</taxon>
        <taxon>Gammaproteobacteria</taxon>
        <taxon>Enterobacterales</taxon>
        <taxon>Enterobacteriaceae</taxon>
        <taxon>Salmonella</taxon>
    </lineage>
</organism>
<sequence>MKIDSMKKLYFYGSINLYKSNISIQKKAVAIFYFRCGHFNFVYKKKYKVSFIKDNNQLERGPKSS</sequence>
<name>A0A658B2X0_SALET</name>
<dbReference type="EMBL" id="QAQR01000016">
    <property type="protein sequence ID" value="PUP30126.1"/>
    <property type="molecule type" value="Genomic_DNA"/>
</dbReference>
<comment type="caution">
    <text evidence="1">The sequence shown here is derived from an EMBL/GenBank/DDBJ whole genome shotgun (WGS) entry which is preliminary data.</text>
</comment>
<accession>A0A658B2X0</accession>
<proteinExistence type="predicted"/>
<dbReference type="Proteomes" id="UP000250876">
    <property type="component" value="Unassembled WGS sequence"/>
</dbReference>
<evidence type="ECO:0000313" key="2">
    <source>
        <dbReference type="Proteomes" id="UP000250876"/>
    </source>
</evidence>